<name>A0AA35U365_GEOBA</name>
<feature type="domain" description="Receptor ligand binding region" evidence="8">
    <location>
        <begin position="31"/>
        <end position="77"/>
    </location>
</feature>
<dbReference type="Pfam" id="PF01094">
    <property type="entry name" value="ANF_receptor"/>
    <property type="match status" value="1"/>
</dbReference>
<keyword evidence="3" id="KW-1133">Transmembrane helix</keyword>
<evidence type="ECO:0000256" key="2">
    <source>
        <dbReference type="ARBA" id="ARBA00022692"/>
    </source>
</evidence>
<reference evidence="9" key="1">
    <citation type="submission" date="2023-03" db="EMBL/GenBank/DDBJ databases">
        <authorList>
            <person name="Steffen K."/>
            <person name="Cardenas P."/>
        </authorList>
    </citation>
    <scope>NUCLEOTIDE SEQUENCE</scope>
</reference>
<comment type="caution">
    <text evidence="9">The sequence shown here is derived from an EMBL/GenBank/DDBJ whole genome shotgun (WGS) entry which is preliminary data.</text>
</comment>
<organism evidence="9 10">
    <name type="scientific">Geodia barretti</name>
    <name type="common">Barrett's horny sponge</name>
    <dbReference type="NCBI Taxonomy" id="519541"/>
    <lineage>
        <taxon>Eukaryota</taxon>
        <taxon>Metazoa</taxon>
        <taxon>Porifera</taxon>
        <taxon>Demospongiae</taxon>
        <taxon>Heteroscleromorpha</taxon>
        <taxon>Tetractinellida</taxon>
        <taxon>Astrophorina</taxon>
        <taxon>Geodiidae</taxon>
        <taxon>Geodia</taxon>
    </lineage>
</organism>
<evidence type="ECO:0000313" key="10">
    <source>
        <dbReference type="Proteomes" id="UP001174909"/>
    </source>
</evidence>
<dbReference type="InterPro" id="IPR000337">
    <property type="entry name" value="GPCR_3"/>
</dbReference>
<sequence length="80" mass="8574">MGGLFPIHFPSGDSSSASPCGPVWPQALEWVEAMLYAIDRINADPDLLPGVELGYDIRDTCLSETLGLDEAIDLIITAVI</sequence>
<proteinExistence type="predicted"/>
<evidence type="ECO:0000256" key="6">
    <source>
        <dbReference type="ARBA" id="ARBA00023180"/>
    </source>
</evidence>
<keyword evidence="6" id="KW-0325">Glycoprotein</keyword>
<comment type="subcellular location">
    <subcellularLocation>
        <location evidence="1">Membrane</location>
        <topology evidence="1">Multi-pass membrane protein</topology>
    </subcellularLocation>
</comment>
<gene>
    <name evidence="9" type="ORF">GBAR_LOCUS31714</name>
</gene>
<protein>
    <submittedName>
        <fullName evidence="9">Metabotropic glutamate receptor</fullName>
    </submittedName>
</protein>
<evidence type="ECO:0000313" key="9">
    <source>
        <dbReference type="EMBL" id="CAI8058336.1"/>
    </source>
</evidence>
<dbReference type="PANTHER" id="PTHR24060">
    <property type="entry name" value="METABOTROPIC GLUTAMATE RECEPTOR"/>
    <property type="match status" value="1"/>
</dbReference>
<keyword evidence="4" id="KW-0472">Membrane</keyword>
<dbReference type="EMBL" id="CASHTH010004506">
    <property type="protein sequence ID" value="CAI8058336.1"/>
    <property type="molecule type" value="Genomic_DNA"/>
</dbReference>
<evidence type="ECO:0000256" key="4">
    <source>
        <dbReference type="ARBA" id="ARBA00023136"/>
    </source>
</evidence>
<evidence type="ECO:0000256" key="3">
    <source>
        <dbReference type="ARBA" id="ARBA00022989"/>
    </source>
</evidence>
<dbReference type="InterPro" id="IPR050726">
    <property type="entry name" value="mGluR"/>
</dbReference>
<dbReference type="InterPro" id="IPR028082">
    <property type="entry name" value="Peripla_BP_I"/>
</dbReference>
<dbReference type="SUPFAM" id="SSF53822">
    <property type="entry name" value="Periplasmic binding protein-like I"/>
    <property type="match status" value="1"/>
</dbReference>
<evidence type="ECO:0000259" key="8">
    <source>
        <dbReference type="Pfam" id="PF01094"/>
    </source>
</evidence>
<feature type="region of interest" description="Disordered" evidence="7">
    <location>
        <begin position="1"/>
        <end position="20"/>
    </location>
</feature>
<evidence type="ECO:0000256" key="7">
    <source>
        <dbReference type="SAM" id="MobiDB-lite"/>
    </source>
</evidence>
<evidence type="ECO:0000256" key="1">
    <source>
        <dbReference type="ARBA" id="ARBA00004141"/>
    </source>
</evidence>
<dbReference type="GO" id="GO:0016020">
    <property type="term" value="C:membrane"/>
    <property type="evidence" value="ECO:0007669"/>
    <property type="project" value="UniProtKB-SubCell"/>
</dbReference>
<dbReference type="PRINTS" id="PR00248">
    <property type="entry name" value="GPCRMGR"/>
</dbReference>
<dbReference type="InterPro" id="IPR001828">
    <property type="entry name" value="ANF_lig-bd_rcpt"/>
</dbReference>
<dbReference type="Gene3D" id="3.40.50.2300">
    <property type="match status" value="1"/>
</dbReference>
<dbReference type="AlphaFoldDB" id="A0AA35U365"/>
<accession>A0AA35U365</accession>
<evidence type="ECO:0000256" key="5">
    <source>
        <dbReference type="ARBA" id="ARBA00023170"/>
    </source>
</evidence>
<keyword evidence="10" id="KW-1185">Reference proteome</keyword>
<keyword evidence="2" id="KW-0812">Transmembrane</keyword>
<keyword evidence="5 9" id="KW-0675">Receptor</keyword>
<dbReference type="GO" id="GO:0004930">
    <property type="term" value="F:G protein-coupled receptor activity"/>
    <property type="evidence" value="ECO:0007669"/>
    <property type="project" value="InterPro"/>
</dbReference>
<dbReference type="Proteomes" id="UP001174909">
    <property type="component" value="Unassembled WGS sequence"/>
</dbReference>